<accession>A0A418XYU6</accession>
<feature type="signal peptide" evidence="2">
    <location>
        <begin position="1"/>
        <end position="22"/>
    </location>
</feature>
<keyword evidence="1 2" id="KW-0732">Signal</keyword>
<feature type="chain" id="PRO_5019093256" description="Outer membrane protein beta-barrel domain-containing protein" evidence="2">
    <location>
        <begin position="23"/>
        <end position="175"/>
    </location>
</feature>
<dbReference type="InterPro" id="IPR027385">
    <property type="entry name" value="Beta-barrel_OMP"/>
</dbReference>
<sequence length="175" mass="18823">MKKPWFAGVAFCALTLSSAVFASHNVYGTFKGGWSDLDARDIPSGVDTTDASFSLLVGVSFPLDRHDTFSLGVEGGGVWLGSFGNDSELELSGIEAAVMGKAHVANGTDVFLRVGALRWDADLDHGSDDDGTDGFWGIGFTYGLDKLKFRGSVDRYSLDEVDVETYTLGLEYPFN</sequence>
<proteinExistence type="predicted"/>
<dbReference type="OrthoDB" id="6078439at2"/>
<evidence type="ECO:0000256" key="1">
    <source>
        <dbReference type="ARBA" id="ARBA00022729"/>
    </source>
</evidence>
<dbReference type="InterPro" id="IPR011250">
    <property type="entry name" value="OMP/PagP_B-barrel"/>
</dbReference>
<dbReference type="RefSeq" id="WP_119917747.1">
    <property type="nucleotide sequence ID" value="NZ_QYYA01000002.1"/>
</dbReference>
<name>A0A418XYU6_9GAMM</name>
<comment type="caution">
    <text evidence="4">The sequence shown here is derived from an EMBL/GenBank/DDBJ whole genome shotgun (WGS) entry which is preliminary data.</text>
</comment>
<dbReference type="SUPFAM" id="SSF56925">
    <property type="entry name" value="OMPA-like"/>
    <property type="match status" value="1"/>
</dbReference>
<gene>
    <name evidence="4" type="ORF">D4A39_06890</name>
</gene>
<evidence type="ECO:0000256" key="2">
    <source>
        <dbReference type="SAM" id="SignalP"/>
    </source>
</evidence>
<protein>
    <recommendedName>
        <fullName evidence="3">Outer membrane protein beta-barrel domain-containing protein</fullName>
    </recommendedName>
</protein>
<reference evidence="4 5" key="1">
    <citation type="submission" date="2018-09" db="EMBL/GenBank/DDBJ databases">
        <title>Alcanivorax profundi sp. nov., isolated from 1000 m-depth seawater of the Mariana Trench.</title>
        <authorList>
            <person name="Liu J."/>
        </authorList>
    </citation>
    <scope>NUCLEOTIDE SEQUENCE [LARGE SCALE GENOMIC DNA]</scope>
    <source>
        <strain evidence="4 5">MTEO17</strain>
    </source>
</reference>
<dbReference type="Pfam" id="PF13505">
    <property type="entry name" value="OMP_b-brl"/>
    <property type="match status" value="1"/>
</dbReference>
<evidence type="ECO:0000313" key="5">
    <source>
        <dbReference type="Proteomes" id="UP000283734"/>
    </source>
</evidence>
<feature type="domain" description="Outer membrane protein beta-barrel" evidence="3">
    <location>
        <begin position="11"/>
        <end position="174"/>
    </location>
</feature>
<keyword evidence="5" id="KW-1185">Reference proteome</keyword>
<dbReference type="AlphaFoldDB" id="A0A418XYU6"/>
<evidence type="ECO:0000313" key="4">
    <source>
        <dbReference type="EMBL" id="RJG18198.1"/>
    </source>
</evidence>
<dbReference type="EMBL" id="QYYA01000002">
    <property type="protein sequence ID" value="RJG18198.1"/>
    <property type="molecule type" value="Genomic_DNA"/>
</dbReference>
<evidence type="ECO:0000259" key="3">
    <source>
        <dbReference type="Pfam" id="PF13505"/>
    </source>
</evidence>
<organism evidence="4 5">
    <name type="scientific">Alcanivorax profundi</name>
    <dbReference type="NCBI Taxonomy" id="2338368"/>
    <lineage>
        <taxon>Bacteria</taxon>
        <taxon>Pseudomonadati</taxon>
        <taxon>Pseudomonadota</taxon>
        <taxon>Gammaproteobacteria</taxon>
        <taxon>Oceanospirillales</taxon>
        <taxon>Alcanivoracaceae</taxon>
        <taxon>Alcanivorax</taxon>
    </lineage>
</organism>
<dbReference type="Gene3D" id="2.40.160.20">
    <property type="match status" value="1"/>
</dbReference>
<dbReference type="Proteomes" id="UP000283734">
    <property type="component" value="Unassembled WGS sequence"/>
</dbReference>